<dbReference type="Proteomes" id="UP000019140">
    <property type="component" value="Unassembled WGS sequence"/>
</dbReference>
<evidence type="ECO:0008006" key="3">
    <source>
        <dbReference type="Google" id="ProtNLM"/>
    </source>
</evidence>
<accession>W4L322</accession>
<sequence length="101" mass="11735">SGYYVERFVRYILSTQDRETASRFGEVLRRYSEGDDMRTYAQELLAEGRAEGREEGTLRTQVEMVENLLREGASWSLIERVTGLDEAQFDVLKARVQRLNP</sequence>
<keyword evidence="2" id="KW-1185">Reference proteome</keyword>
<gene>
    <name evidence="1" type="ORF">ETSY2_54610</name>
</gene>
<reference evidence="1 2" key="1">
    <citation type="journal article" date="2014" name="Nature">
        <title>An environmental bacterial taxon with a large and distinct metabolic repertoire.</title>
        <authorList>
            <person name="Wilson M.C."/>
            <person name="Mori T."/>
            <person name="Ruckert C."/>
            <person name="Uria A.R."/>
            <person name="Helf M.J."/>
            <person name="Takada K."/>
            <person name="Gernert C."/>
            <person name="Steffens U.A."/>
            <person name="Heycke N."/>
            <person name="Schmitt S."/>
            <person name="Rinke C."/>
            <person name="Helfrich E.J."/>
            <person name="Brachmann A.O."/>
            <person name="Gurgui C."/>
            <person name="Wakimoto T."/>
            <person name="Kracht M."/>
            <person name="Crusemann M."/>
            <person name="Hentschel U."/>
            <person name="Abe I."/>
            <person name="Matsunaga S."/>
            <person name="Kalinowski J."/>
            <person name="Takeyama H."/>
            <person name="Piel J."/>
        </authorList>
    </citation>
    <scope>NUCLEOTIDE SEQUENCE [LARGE SCALE GENOMIC DNA]</scope>
    <source>
        <strain evidence="2">TSY2</strain>
    </source>
</reference>
<name>W4L322_9BACT</name>
<dbReference type="PATRIC" id="fig|1429439.4.peg.8701"/>
<evidence type="ECO:0000313" key="1">
    <source>
        <dbReference type="EMBL" id="ETW92075.1"/>
    </source>
</evidence>
<proteinExistence type="predicted"/>
<organism evidence="1 2">
    <name type="scientific">Candidatus Entotheonella gemina</name>
    <dbReference type="NCBI Taxonomy" id="1429439"/>
    <lineage>
        <taxon>Bacteria</taxon>
        <taxon>Pseudomonadati</taxon>
        <taxon>Nitrospinota/Tectimicrobiota group</taxon>
        <taxon>Candidatus Tectimicrobiota</taxon>
        <taxon>Candidatus Entotheonellia</taxon>
        <taxon>Candidatus Entotheonellales</taxon>
        <taxon>Candidatus Entotheonellaceae</taxon>
        <taxon>Candidatus Entotheonella</taxon>
    </lineage>
</organism>
<comment type="caution">
    <text evidence="1">The sequence shown here is derived from an EMBL/GenBank/DDBJ whole genome shotgun (WGS) entry which is preliminary data.</text>
</comment>
<dbReference type="EMBL" id="AZHX01003106">
    <property type="protein sequence ID" value="ETW92075.1"/>
    <property type="molecule type" value="Genomic_DNA"/>
</dbReference>
<evidence type="ECO:0000313" key="2">
    <source>
        <dbReference type="Proteomes" id="UP000019140"/>
    </source>
</evidence>
<feature type="non-terminal residue" evidence="1">
    <location>
        <position position="1"/>
    </location>
</feature>
<protein>
    <recommendedName>
        <fullName evidence="3">Transposase (putative) YhgA-like domain-containing protein</fullName>
    </recommendedName>
</protein>
<dbReference type="AlphaFoldDB" id="W4L322"/>
<dbReference type="HOGENOM" id="CLU_2283228_0_0_7"/>